<feature type="region of interest" description="Disordered" evidence="1">
    <location>
        <begin position="59"/>
        <end position="78"/>
    </location>
</feature>
<dbReference type="RefSeq" id="WP_158976859.1">
    <property type="nucleotide sequence ID" value="NZ_WSFO01000001.1"/>
</dbReference>
<name>A0A6A4RLX4_9RHOB</name>
<protein>
    <submittedName>
        <fullName evidence="2">Nuclear transport factor 2 family protein</fullName>
    </submittedName>
</protein>
<dbReference type="EMBL" id="WSFO01000001">
    <property type="protein sequence ID" value="KAE9632718.1"/>
    <property type="molecule type" value="Genomic_DNA"/>
</dbReference>
<dbReference type="AlphaFoldDB" id="A0A6A4RLX4"/>
<accession>A0A6A4RLX4</accession>
<dbReference type="InterPro" id="IPR032710">
    <property type="entry name" value="NTF2-like_dom_sf"/>
</dbReference>
<evidence type="ECO:0000313" key="2">
    <source>
        <dbReference type="EMBL" id="KAE9632718.1"/>
    </source>
</evidence>
<dbReference type="SUPFAM" id="SSF54427">
    <property type="entry name" value="NTF2-like"/>
    <property type="match status" value="1"/>
</dbReference>
<organism evidence="2 3">
    <name type="scientific">Parasedimentitalea maritima</name>
    <dbReference type="NCBI Taxonomy" id="2578117"/>
    <lineage>
        <taxon>Bacteria</taxon>
        <taxon>Pseudomonadati</taxon>
        <taxon>Pseudomonadota</taxon>
        <taxon>Alphaproteobacteria</taxon>
        <taxon>Rhodobacterales</taxon>
        <taxon>Paracoccaceae</taxon>
        <taxon>Parasedimentitalea</taxon>
    </lineage>
</organism>
<evidence type="ECO:0000313" key="3">
    <source>
        <dbReference type="Proteomes" id="UP000441586"/>
    </source>
</evidence>
<dbReference type="Gene3D" id="3.10.450.50">
    <property type="match status" value="1"/>
</dbReference>
<feature type="compositionally biased region" description="Polar residues" evidence="1">
    <location>
        <begin position="60"/>
        <end position="71"/>
    </location>
</feature>
<sequence length="118" mass="12341">MSSSITRFFDTWGMTDATSCAAAVISVVSEDAYCADPSTPTSLNGVPSRVDHIAKMTASRPGSTIKVSDQSTHNDHAPATVDFIADGKLGMRGKQFADLNNEGNITRMVGFIGIGDGA</sequence>
<proteinExistence type="predicted"/>
<reference evidence="2 3" key="1">
    <citation type="submission" date="2019-12" db="EMBL/GenBank/DDBJ databases">
        <authorList>
            <person name="Zhang Y.-J."/>
        </authorList>
    </citation>
    <scope>NUCLEOTIDE SEQUENCE [LARGE SCALE GENOMIC DNA]</scope>
    <source>
        <strain evidence="2 3">H18S-6</strain>
    </source>
</reference>
<dbReference type="Proteomes" id="UP000441586">
    <property type="component" value="Unassembled WGS sequence"/>
</dbReference>
<evidence type="ECO:0000256" key="1">
    <source>
        <dbReference type="SAM" id="MobiDB-lite"/>
    </source>
</evidence>
<gene>
    <name evidence="2" type="ORF">GP644_02795</name>
</gene>
<comment type="caution">
    <text evidence="2">The sequence shown here is derived from an EMBL/GenBank/DDBJ whole genome shotgun (WGS) entry which is preliminary data.</text>
</comment>